<dbReference type="InterPro" id="IPR011650">
    <property type="entry name" value="Peptidase_M20_dimer"/>
</dbReference>
<evidence type="ECO:0000313" key="4">
    <source>
        <dbReference type="EMBL" id="MDQ9555829.1"/>
    </source>
</evidence>
<dbReference type="Proteomes" id="UP001234811">
    <property type="component" value="Unassembled WGS sequence"/>
</dbReference>
<comment type="cofactor">
    <cofactor evidence="2">
        <name>Mn(2+)</name>
        <dbReference type="ChEBI" id="CHEBI:29035"/>
    </cofactor>
    <text evidence="2">The Mn(2+) ion enhances activity.</text>
</comment>
<dbReference type="SUPFAM" id="SSF53187">
    <property type="entry name" value="Zn-dependent exopeptidases"/>
    <property type="match status" value="1"/>
</dbReference>
<gene>
    <name evidence="4" type="ORF">RF091_09940</name>
</gene>
<evidence type="ECO:0000256" key="2">
    <source>
        <dbReference type="PIRSR" id="PIRSR005962-1"/>
    </source>
</evidence>
<dbReference type="Pfam" id="PF01546">
    <property type="entry name" value="Peptidase_M20"/>
    <property type="match status" value="1"/>
</dbReference>
<dbReference type="PIRSF" id="PIRSF005962">
    <property type="entry name" value="Pept_M20D_amidohydro"/>
    <property type="match status" value="1"/>
</dbReference>
<protein>
    <submittedName>
        <fullName evidence="4">M20 aminoacylase family protein</fullName>
    </submittedName>
</protein>
<evidence type="ECO:0000313" key="5">
    <source>
        <dbReference type="Proteomes" id="UP001234811"/>
    </source>
</evidence>
<dbReference type="InterPro" id="IPR002933">
    <property type="entry name" value="Peptidase_M20"/>
</dbReference>
<evidence type="ECO:0000256" key="1">
    <source>
        <dbReference type="ARBA" id="ARBA00022801"/>
    </source>
</evidence>
<dbReference type="EMBL" id="JAVIPQ010000138">
    <property type="protein sequence ID" value="MDQ9555829.1"/>
    <property type="molecule type" value="Genomic_DNA"/>
</dbReference>
<evidence type="ECO:0000259" key="3">
    <source>
        <dbReference type="Pfam" id="PF07687"/>
    </source>
</evidence>
<accession>A0ABD5BH57</accession>
<dbReference type="GO" id="GO:0050118">
    <property type="term" value="F:N-acetyldiaminopimelate deacetylase activity"/>
    <property type="evidence" value="ECO:0007669"/>
    <property type="project" value="UniProtKB-ARBA"/>
</dbReference>
<keyword evidence="2" id="KW-0479">Metal-binding</keyword>
<dbReference type="FunFam" id="3.30.70.360:FF:000001">
    <property type="entry name" value="N-acetyldiaminopimelate deacetylase"/>
    <property type="match status" value="1"/>
</dbReference>
<feature type="binding site" evidence="2">
    <location>
        <position position="365"/>
    </location>
    <ligand>
        <name>Mn(2+)</name>
        <dbReference type="ChEBI" id="CHEBI:29035"/>
        <label>2</label>
    </ligand>
</feature>
<dbReference type="Gene3D" id="3.40.630.10">
    <property type="entry name" value="Zn peptidases"/>
    <property type="match status" value="1"/>
</dbReference>
<feature type="binding site" evidence="2">
    <location>
        <position position="104"/>
    </location>
    <ligand>
        <name>Mn(2+)</name>
        <dbReference type="ChEBI" id="CHEBI:29035"/>
        <label>2</label>
    </ligand>
</feature>
<sequence>MSFHTILPEVHELMPPMVALRQHLHAHPELSEEEFDTSRLVADKLRDWGYDVHHGLAGTGVVASLRKGQSQRIIGLRADMDALPIVETSGLPYASRHSGKMHACGHDGHTAMLLAAGQCLAQSIDFDGTVRLIFQPAEEGFLGAKRMVEDGLFQRFPCDAVFALHNWPGLPVGCFGFLPGAFMASADTVTIRINGRGSHGAMPHETADPVVAAASLVMALQTVVARNLPPLDMGVVGIGSIHGGGSSTVVPTCVELAITVRALKEATRRLLLQRIEALAHAQAAAFGTTAEVTVDANAYPVLYNHPEETDLARSVALSWLGEDGVVPDMQPMTCSEDFSFMLKACPGSYLIMGNGQGTEGGCPLHNPGYDFNDAALPYGASYWVKLVSTYLKPAD</sequence>
<dbReference type="SUPFAM" id="SSF55031">
    <property type="entry name" value="Bacterial exopeptidase dimerisation domain"/>
    <property type="match status" value="1"/>
</dbReference>
<keyword evidence="1" id="KW-0378">Hydrolase</keyword>
<dbReference type="InterPro" id="IPR017439">
    <property type="entry name" value="Amidohydrolase"/>
</dbReference>
<dbReference type="PANTHER" id="PTHR11014:SF63">
    <property type="entry name" value="METALLOPEPTIDASE, PUTATIVE (AFU_ORTHOLOGUE AFUA_6G09600)-RELATED"/>
    <property type="match status" value="1"/>
</dbReference>
<dbReference type="AlphaFoldDB" id="A0ABD5BH57"/>
<dbReference type="Pfam" id="PF07687">
    <property type="entry name" value="M20_dimer"/>
    <property type="match status" value="1"/>
</dbReference>
<name>A0ABD5BH57_SERMA</name>
<feature type="binding site" evidence="2">
    <location>
        <position position="139"/>
    </location>
    <ligand>
        <name>Mn(2+)</name>
        <dbReference type="ChEBI" id="CHEBI:29035"/>
        <label>2</label>
    </ligand>
</feature>
<dbReference type="Gene3D" id="3.30.70.360">
    <property type="match status" value="1"/>
</dbReference>
<dbReference type="InterPro" id="IPR036264">
    <property type="entry name" value="Bact_exopeptidase_dim_dom"/>
</dbReference>
<proteinExistence type="predicted"/>
<feature type="domain" description="Peptidase M20 dimerisation" evidence="3">
    <location>
        <begin position="188"/>
        <end position="282"/>
    </location>
</feature>
<feature type="binding site" evidence="2">
    <location>
        <position position="106"/>
    </location>
    <ligand>
        <name>Mn(2+)</name>
        <dbReference type="ChEBI" id="CHEBI:29035"/>
        <label>2</label>
    </ligand>
</feature>
<dbReference type="GO" id="GO:0019877">
    <property type="term" value="P:diaminopimelate biosynthetic process"/>
    <property type="evidence" value="ECO:0007669"/>
    <property type="project" value="UniProtKB-ARBA"/>
</dbReference>
<dbReference type="NCBIfam" id="TIGR01891">
    <property type="entry name" value="amidohydrolases"/>
    <property type="match status" value="1"/>
</dbReference>
<reference evidence="4 5" key="1">
    <citation type="submission" date="2023-07" db="EMBL/GenBank/DDBJ databases">
        <title>Pathogens genome sequencing project 196.</title>
        <authorList>
            <person name="Cao X."/>
        </authorList>
    </citation>
    <scope>NUCLEOTIDE SEQUENCE [LARGE SCALE GENOMIC DNA]</scope>
    <source>
        <strain evidence="4 5">SM41</strain>
    </source>
</reference>
<keyword evidence="2" id="KW-0464">Manganese</keyword>
<comment type="caution">
    <text evidence="4">The sequence shown here is derived from an EMBL/GenBank/DDBJ whole genome shotgun (WGS) entry which is preliminary data.</text>
</comment>
<feature type="binding site" evidence="2">
    <location>
        <position position="165"/>
    </location>
    <ligand>
        <name>Mn(2+)</name>
        <dbReference type="ChEBI" id="CHEBI:29035"/>
        <label>2</label>
    </ligand>
</feature>
<organism evidence="4 5">
    <name type="scientific">Serratia marcescens</name>
    <dbReference type="NCBI Taxonomy" id="615"/>
    <lineage>
        <taxon>Bacteria</taxon>
        <taxon>Pseudomonadati</taxon>
        <taxon>Pseudomonadota</taxon>
        <taxon>Gammaproteobacteria</taxon>
        <taxon>Enterobacterales</taxon>
        <taxon>Yersiniaceae</taxon>
        <taxon>Serratia</taxon>
    </lineage>
</organism>
<dbReference type="CDD" id="cd05666">
    <property type="entry name" value="M20_Acy1-like"/>
    <property type="match status" value="1"/>
</dbReference>
<dbReference type="PANTHER" id="PTHR11014">
    <property type="entry name" value="PEPTIDASE M20 FAMILY MEMBER"/>
    <property type="match status" value="1"/>
</dbReference>
<dbReference type="RefSeq" id="WP_094860070.1">
    <property type="nucleotide sequence ID" value="NZ_CP047682.1"/>
</dbReference>